<evidence type="ECO:0000313" key="3">
    <source>
        <dbReference type="EMBL" id="KAK4230205.1"/>
    </source>
</evidence>
<evidence type="ECO:0000256" key="1">
    <source>
        <dbReference type="SAM" id="MobiDB-lite"/>
    </source>
</evidence>
<feature type="compositionally biased region" description="Low complexity" evidence="1">
    <location>
        <begin position="224"/>
        <end position="235"/>
    </location>
</feature>
<keyword evidence="4" id="KW-1185">Reference proteome</keyword>
<dbReference type="PANTHER" id="PTHR13847">
    <property type="entry name" value="SARCOSINE DEHYDROGENASE-RELATED"/>
    <property type="match status" value="1"/>
</dbReference>
<dbReference type="InterPro" id="IPR006076">
    <property type="entry name" value="FAD-dep_OxRdtase"/>
</dbReference>
<dbReference type="Pfam" id="PF01266">
    <property type="entry name" value="DAO"/>
    <property type="match status" value="1"/>
</dbReference>
<feature type="domain" description="FAD dependent oxidoreductase" evidence="2">
    <location>
        <begin position="43"/>
        <end position="439"/>
    </location>
</feature>
<dbReference type="Gene3D" id="3.50.50.60">
    <property type="entry name" value="FAD/NAD(P)-binding domain"/>
    <property type="match status" value="1"/>
</dbReference>
<dbReference type="InterPro" id="IPR036188">
    <property type="entry name" value="FAD/NAD-bd_sf"/>
</dbReference>
<comment type="caution">
    <text evidence="3">The sequence shown here is derived from an EMBL/GenBank/DDBJ whole genome shotgun (WGS) entry which is preliminary data.</text>
</comment>
<dbReference type="PANTHER" id="PTHR13847:SF129">
    <property type="entry name" value="FAD DEPENDENT OXIDOREDUCTASE"/>
    <property type="match status" value="1"/>
</dbReference>
<dbReference type="Proteomes" id="UP001301958">
    <property type="component" value="Unassembled WGS sequence"/>
</dbReference>
<evidence type="ECO:0000259" key="2">
    <source>
        <dbReference type="Pfam" id="PF01266"/>
    </source>
</evidence>
<accession>A0AAN7BV94</accession>
<dbReference type="EMBL" id="MU865300">
    <property type="protein sequence ID" value="KAK4230205.1"/>
    <property type="molecule type" value="Genomic_DNA"/>
</dbReference>
<protein>
    <submittedName>
        <fullName evidence="3">FAD dependent oxidoreductase-domain-containing protein</fullName>
    </submittedName>
</protein>
<dbReference type="Gene3D" id="3.30.9.10">
    <property type="entry name" value="D-Amino Acid Oxidase, subunit A, domain 2"/>
    <property type="match status" value="1"/>
</dbReference>
<reference evidence="3" key="2">
    <citation type="submission" date="2023-05" db="EMBL/GenBank/DDBJ databases">
        <authorList>
            <consortium name="Lawrence Berkeley National Laboratory"/>
            <person name="Steindorff A."/>
            <person name="Hensen N."/>
            <person name="Bonometti L."/>
            <person name="Westerberg I."/>
            <person name="Brannstrom I.O."/>
            <person name="Guillou S."/>
            <person name="Cros-Aarteil S."/>
            <person name="Calhoun S."/>
            <person name="Haridas S."/>
            <person name="Kuo A."/>
            <person name="Mondo S."/>
            <person name="Pangilinan J."/>
            <person name="Riley R."/>
            <person name="Labutti K."/>
            <person name="Andreopoulos B."/>
            <person name="Lipzen A."/>
            <person name="Chen C."/>
            <person name="Yanf M."/>
            <person name="Daum C."/>
            <person name="Ng V."/>
            <person name="Clum A."/>
            <person name="Ohm R."/>
            <person name="Martin F."/>
            <person name="Silar P."/>
            <person name="Natvig D."/>
            <person name="Lalanne C."/>
            <person name="Gautier V."/>
            <person name="Ament-Velasquez S.L."/>
            <person name="Kruys A."/>
            <person name="Hutchinson M.I."/>
            <person name="Powell A.J."/>
            <person name="Barry K."/>
            <person name="Miller A.N."/>
            <person name="Grigoriev I.V."/>
            <person name="Debuchy R."/>
            <person name="Gladieux P."/>
            <person name="Thoren M.H."/>
            <person name="Johannesson H."/>
        </authorList>
    </citation>
    <scope>NUCLEOTIDE SEQUENCE</scope>
    <source>
        <strain evidence="3">CBS 990.96</strain>
    </source>
</reference>
<organism evidence="3 4">
    <name type="scientific">Podospora fimiseda</name>
    <dbReference type="NCBI Taxonomy" id="252190"/>
    <lineage>
        <taxon>Eukaryota</taxon>
        <taxon>Fungi</taxon>
        <taxon>Dikarya</taxon>
        <taxon>Ascomycota</taxon>
        <taxon>Pezizomycotina</taxon>
        <taxon>Sordariomycetes</taxon>
        <taxon>Sordariomycetidae</taxon>
        <taxon>Sordariales</taxon>
        <taxon>Podosporaceae</taxon>
        <taxon>Podospora</taxon>
    </lineage>
</organism>
<reference evidence="3" key="1">
    <citation type="journal article" date="2023" name="Mol. Phylogenet. Evol.">
        <title>Genome-scale phylogeny and comparative genomics of the fungal order Sordariales.</title>
        <authorList>
            <person name="Hensen N."/>
            <person name="Bonometti L."/>
            <person name="Westerberg I."/>
            <person name="Brannstrom I.O."/>
            <person name="Guillou S."/>
            <person name="Cros-Aarteil S."/>
            <person name="Calhoun S."/>
            <person name="Haridas S."/>
            <person name="Kuo A."/>
            <person name="Mondo S."/>
            <person name="Pangilinan J."/>
            <person name="Riley R."/>
            <person name="LaButti K."/>
            <person name="Andreopoulos B."/>
            <person name="Lipzen A."/>
            <person name="Chen C."/>
            <person name="Yan M."/>
            <person name="Daum C."/>
            <person name="Ng V."/>
            <person name="Clum A."/>
            <person name="Steindorff A."/>
            <person name="Ohm R.A."/>
            <person name="Martin F."/>
            <person name="Silar P."/>
            <person name="Natvig D.O."/>
            <person name="Lalanne C."/>
            <person name="Gautier V."/>
            <person name="Ament-Velasquez S.L."/>
            <person name="Kruys A."/>
            <person name="Hutchinson M.I."/>
            <person name="Powell A.J."/>
            <person name="Barry K."/>
            <person name="Miller A.N."/>
            <person name="Grigoriev I.V."/>
            <person name="Debuchy R."/>
            <person name="Gladieux P."/>
            <person name="Hiltunen Thoren M."/>
            <person name="Johannesson H."/>
        </authorList>
    </citation>
    <scope>NUCLEOTIDE SEQUENCE</scope>
    <source>
        <strain evidence="3">CBS 990.96</strain>
    </source>
</reference>
<dbReference type="AlphaFoldDB" id="A0AAN7BV94"/>
<evidence type="ECO:0000313" key="4">
    <source>
        <dbReference type="Proteomes" id="UP001301958"/>
    </source>
</evidence>
<gene>
    <name evidence="3" type="ORF">QBC38DRAFT_357471</name>
</gene>
<feature type="region of interest" description="Disordered" evidence="1">
    <location>
        <begin position="224"/>
        <end position="245"/>
    </location>
</feature>
<dbReference type="SUPFAM" id="SSF51905">
    <property type="entry name" value="FAD/NAD(P)-binding domain"/>
    <property type="match status" value="1"/>
</dbReference>
<sequence length="500" mass="53737">MATPPPGIAGLPSANPTKSYWLHDPSKVLLGHRTTEKLPEEADIVIVGSGITGSFAARFLFEEEEKMGKSEEEKSRVVMLEAREAVSGATGRNGGHCQPLVYGAVPEVAEFEIENFEYLKKLVEEENIDCDWTTLPAGVHAFYTPNLLSLARSSLHSLQKSHPALGSTLELITSPVLFEKYRVPTALGVILQKKAASLWPYKLVAHILTSLLSSKKSAFNLQTNTPVTSLTPSSTSGGGGWTLTTPRGNITTKKLLIATNGYTSNLLPSFSDLIVPVRGQVSALIPPVTSVPLSHSYLFAADPEEEEATAITAAPRDDYLSQRPPHAKNEIIYGGGRRFASCLGVGISSDDQIEEKVASYLRKSLTPVLDLSSEGEELKASHEWSGIMGYSRDLHAWVGEVPRSLFPKGGDAGGGVYVCAGYTGHGMPAATLSARAVAKEMLGVVAKEEKGGKVKLPKEFKITEERVQRARGLPLVQGGWEVNTLGTLFSGVLGEEKSEE</sequence>
<dbReference type="GO" id="GO:0005737">
    <property type="term" value="C:cytoplasm"/>
    <property type="evidence" value="ECO:0007669"/>
    <property type="project" value="TreeGrafter"/>
</dbReference>
<proteinExistence type="predicted"/>
<name>A0AAN7BV94_9PEZI</name>